<keyword evidence="3" id="KW-0732">Signal</keyword>
<comment type="caution">
    <text evidence="4">The sequence shown here is derived from an EMBL/GenBank/DDBJ whole genome shotgun (WGS) entry which is preliminary data.</text>
</comment>
<reference evidence="4" key="1">
    <citation type="submission" date="2024-05" db="EMBL/GenBank/DDBJ databases">
        <title>30 novel species of actinomycetes from the DSMZ collection.</title>
        <authorList>
            <person name="Nouioui I."/>
        </authorList>
    </citation>
    <scope>NUCLEOTIDE SEQUENCE</scope>
    <source>
        <strain evidence="4">DSM 40473</strain>
    </source>
</reference>
<feature type="signal peptide" evidence="3">
    <location>
        <begin position="1"/>
        <end position="26"/>
    </location>
</feature>
<dbReference type="InterPro" id="IPR011659">
    <property type="entry name" value="WD40"/>
</dbReference>
<dbReference type="EMBL" id="JAVRFI010000010">
    <property type="protein sequence ID" value="MDT0450975.1"/>
    <property type="molecule type" value="Genomic_DNA"/>
</dbReference>
<dbReference type="SUPFAM" id="SSF82171">
    <property type="entry name" value="DPP6 N-terminal domain-like"/>
    <property type="match status" value="1"/>
</dbReference>
<dbReference type="PANTHER" id="PTHR36842:SF2">
    <property type="entry name" value="SLR0505 PROTEIN"/>
    <property type="match status" value="1"/>
</dbReference>
<comment type="similarity">
    <text evidence="1">Belongs to the TolB family.</text>
</comment>
<evidence type="ECO:0000313" key="4">
    <source>
        <dbReference type="EMBL" id="MDT0450975.1"/>
    </source>
</evidence>
<evidence type="ECO:0000256" key="1">
    <source>
        <dbReference type="ARBA" id="ARBA00009820"/>
    </source>
</evidence>
<evidence type="ECO:0000256" key="2">
    <source>
        <dbReference type="SAM" id="MobiDB-lite"/>
    </source>
</evidence>
<dbReference type="Proteomes" id="UP001180531">
    <property type="component" value="Unassembled WGS sequence"/>
</dbReference>
<feature type="compositionally biased region" description="Polar residues" evidence="2">
    <location>
        <begin position="44"/>
        <end position="53"/>
    </location>
</feature>
<dbReference type="PANTHER" id="PTHR36842">
    <property type="entry name" value="PROTEIN TOLB HOMOLOG"/>
    <property type="match status" value="1"/>
</dbReference>
<feature type="region of interest" description="Disordered" evidence="2">
    <location>
        <begin position="28"/>
        <end position="53"/>
    </location>
</feature>
<organism evidence="4 5">
    <name type="scientific">Streptomyces hesseae</name>
    <dbReference type="NCBI Taxonomy" id="3075519"/>
    <lineage>
        <taxon>Bacteria</taxon>
        <taxon>Bacillati</taxon>
        <taxon>Actinomycetota</taxon>
        <taxon>Actinomycetes</taxon>
        <taxon>Kitasatosporales</taxon>
        <taxon>Streptomycetaceae</taxon>
        <taxon>Streptomyces</taxon>
    </lineage>
</organism>
<evidence type="ECO:0000313" key="5">
    <source>
        <dbReference type="Proteomes" id="UP001180531"/>
    </source>
</evidence>
<dbReference type="InterPro" id="IPR011042">
    <property type="entry name" value="6-blade_b-propeller_TolB-like"/>
</dbReference>
<keyword evidence="5" id="KW-1185">Reference proteome</keyword>
<feature type="chain" id="PRO_5045724972" evidence="3">
    <location>
        <begin position="27"/>
        <end position="448"/>
    </location>
</feature>
<sequence length="448" mass="46938">MRHFRQAAVVAAVLGSFVAVPPVTTAAAAGEEHRQQQRPRTERVNTASDGAQANAESIGARISADGRFATFETGATNLVPGATEPMRRVYVKDLRNGRTELASVASDGTPADRSSWTTSISGDGRYVAFDSEAKNLAPNRNPGDYYDVFVHDRATGRTEVLVENKGTKPAHSSSPSISANGRFVAFSSNRDDLVPGDTNGQTDVFVRDRLRGTTTRVSVTSEGTQADGFSVSPVISADGGKVAFLSLSDLAAPPGEEKSLQRPRARGLYVHDLRTGRTQRGAPSLDGGGVAVDGDFALSPDGRYSLFSSASDAVVENDTNGKADAFATDLLTGVTRRVSVAADGSQADNSSYRGAVMSADDRHVFFMSLAANLVPGDTNGVEDVFAKDLVTGAVERVSVAADGSQANGWSDGPSVDLAGRTLVFGSAADNLVPGDTNKVFDAFVRRLG</sequence>
<dbReference type="Pfam" id="PF07676">
    <property type="entry name" value="PD40"/>
    <property type="match status" value="1"/>
</dbReference>
<dbReference type="Gene3D" id="2.120.10.30">
    <property type="entry name" value="TolB, C-terminal domain"/>
    <property type="match status" value="1"/>
</dbReference>
<accession>A0ABU2ST14</accession>
<proteinExistence type="inferred from homology"/>
<name>A0ABU2ST14_9ACTN</name>
<feature type="compositionally biased region" description="Basic and acidic residues" evidence="2">
    <location>
        <begin position="30"/>
        <end position="43"/>
    </location>
</feature>
<protein>
    <submittedName>
        <fullName evidence="4">Uncharacterized protein</fullName>
    </submittedName>
</protein>
<evidence type="ECO:0000256" key="3">
    <source>
        <dbReference type="SAM" id="SignalP"/>
    </source>
</evidence>
<gene>
    <name evidence="4" type="ORF">RM609_18090</name>
</gene>
<dbReference type="RefSeq" id="WP_311612126.1">
    <property type="nucleotide sequence ID" value="NZ_JAVRFI010000010.1"/>
</dbReference>